<dbReference type="Pfam" id="PF01546">
    <property type="entry name" value="Peptidase_M20"/>
    <property type="match status" value="1"/>
</dbReference>
<evidence type="ECO:0000259" key="6">
    <source>
        <dbReference type="Pfam" id="PF07687"/>
    </source>
</evidence>
<reference evidence="7" key="1">
    <citation type="submission" date="2021-06" db="EMBL/GenBank/DDBJ databases">
        <authorList>
            <person name="Hodson N. C."/>
            <person name="Mongue J. A."/>
            <person name="Jaron S. K."/>
        </authorList>
    </citation>
    <scope>NUCLEOTIDE SEQUENCE</scope>
</reference>
<protein>
    <recommendedName>
        <fullName evidence="6">Peptidase M20 dimerisation domain-containing protein</fullName>
    </recommendedName>
</protein>
<evidence type="ECO:0000256" key="3">
    <source>
        <dbReference type="ARBA" id="ARBA00022723"/>
    </source>
</evidence>
<dbReference type="InterPro" id="IPR002933">
    <property type="entry name" value="Peptidase_M20"/>
</dbReference>
<keyword evidence="4" id="KW-0378">Hydrolase</keyword>
<evidence type="ECO:0000256" key="1">
    <source>
        <dbReference type="ARBA" id="ARBA00006247"/>
    </source>
</evidence>
<organism evidence="7 8">
    <name type="scientific">Allacma fusca</name>
    <dbReference type="NCBI Taxonomy" id="39272"/>
    <lineage>
        <taxon>Eukaryota</taxon>
        <taxon>Metazoa</taxon>
        <taxon>Ecdysozoa</taxon>
        <taxon>Arthropoda</taxon>
        <taxon>Hexapoda</taxon>
        <taxon>Collembola</taxon>
        <taxon>Symphypleona</taxon>
        <taxon>Sminthuridae</taxon>
        <taxon>Allacma</taxon>
    </lineage>
</organism>
<keyword evidence="5" id="KW-0482">Metalloprotease</keyword>
<dbReference type="PIRSF" id="PIRSF037242">
    <property type="entry name" value="CNDP_dipeptidase"/>
    <property type="match status" value="1"/>
</dbReference>
<dbReference type="GO" id="GO:0046872">
    <property type="term" value="F:metal ion binding"/>
    <property type="evidence" value="ECO:0007669"/>
    <property type="project" value="UniProtKB-KW"/>
</dbReference>
<sequence>MADSKNLPGPLQNIFQLIDQNKTKYISTLGEAVAIRSVSAWPDARDEVVRMVTWTGSKLRELGCKVELQEIGNQTFEDGTVLALPPVIFATLGSDCAKKTLLIYGHLDVQPAKKEDGWDTDPFVLTEVRGQLFGRGSTDDKAPVLGWLHAIECYQALKQDLPVNLKFVLEAMEESGSEGLDDLLRAHEDKFLKGVDLVCISDNYWLGKNKPCLTYGLRGLCYFFLEVEGGIKDLHSGVFGGSVHEPMADLIWLLDQLTGQDGKILVPGIMNDVPEKTPDEQKLYDAIEFSLEDFRSDIGVSQIRFPQSKSKTLMHRWRYPALSIHGIQGAFSDPGAKTVIPRKVIGKFSIRLVPNQTPDQVEKVVQAYIKEKWESRQSPNTMKLKLESGGKPWSANPNHPNYRAASKATEYVYNEVPFMTREGGSIPVTLTLQETTKKNVLLLPMGASDDGAHSQNEKIDIRNYIEGTKVMAAYLYEVGQITESLEEAKE</sequence>
<dbReference type="InterPro" id="IPR001261">
    <property type="entry name" value="ArgE/DapE_CS"/>
</dbReference>
<evidence type="ECO:0000256" key="2">
    <source>
        <dbReference type="ARBA" id="ARBA00022670"/>
    </source>
</evidence>
<dbReference type="Pfam" id="PF07687">
    <property type="entry name" value="M20_dimer"/>
    <property type="match status" value="1"/>
</dbReference>
<evidence type="ECO:0000256" key="5">
    <source>
        <dbReference type="ARBA" id="ARBA00023049"/>
    </source>
</evidence>
<keyword evidence="8" id="KW-1185">Reference proteome</keyword>
<dbReference type="PANTHER" id="PTHR43270:SF4">
    <property type="entry name" value="CARNOSINE DIPEPTIDASE 2, ISOFORM A"/>
    <property type="match status" value="1"/>
</dbReference>
<dbReference type="InterPro" id="IPR011650">
    <property type="entry name" value="Peptidase_M20_dimer"/>
</dbReference>
<keyword evidence="2" id="KW-0645">Protease</keyword>
<dbReference type="PROSITE" id="PS00759">
    <property type="entry name" value="ARGE_DAPE_CPG2_2"/>
    <property type="match status" value="1"/>
</dbReference>
<dbReference type="InterPro" id="IPR017153">
    <property type="entry name" value="CNDP/DUG1"/>
</dbReference>
<dbReference type="CDD" id="cd05676">
    <property type="entry name" value="M20_dipept_like_CNDP"/>
    <property type="match status" value="1"/>
</dbReference>
<proteinExistence type="inferred from homology"/>
<dbReference type="AlphaFoldDB" id="A0A8J2PJV3"/>
<feature type="domain" description="Peptidase M20 dimerisation" evidence="6">
    <location>
        <begin position="215"/>
        <end position="373"/>
    </location>
</feature>
<comment type="similarity">
    <text evidence="1">Belongs to the peptidase M20A family.</text>
</comment>
<accession>A0A8J2PJV3</accession>
<dbReference type="Proteomes" id="UP000708208">
    <property type="component" value="Unassembled WGS sequence"/>
</dbReference>
<dbReference type="GO" id="GO:0006508">
    <property type="term" value="P:proteolysis"/>
    <property type="evidence" value="ECO:0007669"/>
    <property type="project" value="UniProtKB-KW"/>
</dbReference>
<evidence type="ECO:0000256" key="4">
    <source>
        <dbReference type="ARBA" id="ARBA00022801"/>
    </source>
</evidence>
<evidence type="ECO:0000313" key="7">
    <source>
        <dbReference type="EMBL" id="CAG7833368.1"/>
    </source>
</evidence>
<dbReference type="InterPro" id="IPR051458">
    <property type="entry name" value="Cyt/Met_Dipeptidase"/>
</dbReference>
<gene>
    <name evidence="7" type="ORF">AFUS01_LOCUS43001</name>
</gene>
<name>A0A8J2PJV3_9HEXA</name>
<dbReference type="GO" id="GO:0008233">
    <property type="term" value="F:peptidase activity"/>
    <property type="evidence" value="ECO:0007669"/>
    <property type="project" value="UniProtKB-KW"/>
</dbReference>
<keyword evidence="3" id="KW-0479">Metal-binding</keyword>
<dbReference type="EMBL" id="CAJVCH010569852">
    <property type="protein sequence ID" value="CAG7833368.1"/>
    <property type="molecule type" value="Genomic_DNA"/>
</dbReference>
<dbReference type="OrthoDB" id="7832001at2759"/>
<dbReference type="PANTHER" id="PTHR43270">
    <property type="entry name" value="BETA-ALA-HIS DIPEPTIDASE"/>
    <property type="match status" value="1"/>
</dbReference>
<evidence type="ECO:0000313" key="8">
    <source>
        <dbReference type="Proteomes" id="UP000708208"/>
    </source>
</evidence>
<comment type="caution">
    <text evidence="7">The sequence shown here is derived from an EMBL/GenBank/DDBJ whole genome shotgun (WGS) entry which is preliminary data.</text>
</comment>